<comment type="similarity">
    <text evidence="1">Belongs to the sigma-70 factor family. ECF subfamily.</text>
</comment>
<dbReference type="Gene3D" id="1.10.10.10">
    <property type="entry name" value="Winged helix-like DNA-binding domain superfamily/Winged helix DNA-binding domain"/>
    <property type="match status" value="1"/>
</dbReference>
<dbReference type="RefSeq" id="WP_277932627.1">
    <property type="nucleotide sequence ID" value="NZ_CP071872.1"/>
</dbReference>
<evidence type="ECO:0000313" key="10">
    <source>
        <dbReference type="Proteomes" id="UP000828924"/>
    </source>
</evidence>
<evidence type="ECO:0000256" key="5">
    <source>
        <dbReference type="SAM" id="MobiDB-lite"/>
    </source>
</evidence>
<dbReference type="InterPro" id="IPR014284">
    <property type="entry name" value="RNA_pol_sigma-70_dom"/>
</dbReference>
<keyword evidence="4" id="KW-0804">Transcription</keyword>
<dbReference type="SUPFAM" id="SSF88659">
    <property type="entry name" value="Sigma3 and sigma4 domains of RNA polymerase sigma factors"/>
    <property type="match status" value="1"/>
</dbReference>
<dbReference type="InterPro" id="IPR036388">
    <property type="entry name" value="WH-like_DNA-bd_sf"/>
</dbReference>
<feature type="domain" description="RNA polymerase sigma factor 70 region 4 type 2" evidence="7">
    <location>
        <begin position="135"/>
        <end position="186"/>
    </location>
</feature>
<dbReference type="NCBIfam" id="TIGR02937">
    <property type="entry name" value="sigma70-ECF"/>
    <property type="match status" value="1"/>
</dbReference>
<proteinExistence type="inferred from homology"/>
<dbReference type="PANTHER" id="PTHR47756">
    <property type="entry name" value="BLL6612 PROTEIN-RELATED"/>
    <property type="match status" value="1"/>
</dbReference>
<evidence type="ECO:0000256" key="1">
    <source>
        <dbReference type="ARBA" id="ARBA00010641"/>
    </source>
</evidence>
<dbReference type="Pfam" id="PF04542">
    <property type="entry name" value="Sigma70_r2"/>
    <property type="match status" value="1"/>
</dbReference>
<dbReference type="InterPro" id="IPR013324">
    <property type="entry name" value="RNA_pol_sigma_r3/r4-like"/>
</dbReference>
<feature type="domain" description="DUF6596" evidence="8">
    <location>
        <begin position="204"/>
        <end position="304"/>
    </location>
</feature>
<sequence length="435" mass="46667">MSTHGSARRPGGDPAAAGNAVGHEVQAAVERAFREERGAVLATLIRQAGDFQLAEDALQDAFVSAVATWPREGVPASPGAWITVTARRKAIDRLRRERAVADRAARLAQLARLDAQEHPAQDGGDDVTDDRLRLIFTCCHPALALPARVALTLRTLGGLSTEEIARAFVVAETTMAQRLVRAKRKIAEAGIPCRVPGADALPERLTGVLSVVYLIFNEGYGATGGDRLVRGELCGEAIRLGRLLCALMPDDAEVRGLLALMLLHDARRAARVDEDGRYVPLDEQDRTRWDLEGALEGLGSLDAALALRRPGPYQVQAAIAALHVRAPSATETDWAQIAELYGVLAMLTPSPVVEVNRAVAVGRAAGPRAGLGLLAPLLEDCRMARYQPLYAAHADLLRRAGDCEAARAAYGRAIELSANDVERAELERRRAELGP</sequence>
<keyword evidence="3" id="KW-0731">Sigma factor</keyword>
<evidence type="ECO:0000259" key="6">
    <source>
        <dbReference type="Pfam" id="PF04542"/>
    </source>
</evidence>
<dbReference type="Pfam" id="PF20239">
    <property type="entry name" value="DUF6596"/>
    <property type="match status" value="1"/>
</dbReference>
<feature type="region of interest" description="Disordered" evidence="5">
    <location>
        <begin position="1"/>
        <end position="21"/>
    </location>
</feature>
<dbReference type="Gene3D" id="1.10.1740.10">
    <property type="match status" value="1"/>
</dbReference>
<dbReference type="EMBL" id="CP071872">
    <property type="protein sequence ID" value="UNM13328.1"/>
    <property type="molecule type" value="Genomic_DNA"/>
</dbReference>
<dbReference type="Proteomes" id="UP000828924">
    <property type="component" value="Chromosome"/>
</dbReference>
<reference evidence="9 10" key="1">
    <citation type="submission" date="2021-03" db="EMBL/GenBank/DDBJ databases">
        <title>Complete genome of Streptomyces formicae strain 1H-GS9 (DSM 100524).</title>
        <authorList>
            <person name="Atanasov K.E."/>
            <person name="Altabella T."/>
            <person name="Ferrer A."/>
        </authorList>
    </citation>
    <scope>NUCLEOTIDE SEQUENCE [LARGE SCALE GENOMIC DNA]</scope>
    <source>
        <strain evidence="9 10">1H-GS9</strain>
    </source>
</reference>
<organism evidence="9 10">
    <name type="scientific">Streptomyces formicae</name>
    <dbReference type="NCBI Taxonomy" id="1616117"/>
    <lineage>
        <taxon>Bacteria</taxon>
        <taxon>Bacillati</taxon>
        <taxon>Actinomycetota</taxon>
        <taxon>Actinomycetes</taxon>
        <taxon>Kitasatosporales</taxon>
        <taxon>Streptomycetaceae</taxon>
        <taxon>Streptomyces</taxon>
    </lineage>
</organism>
<dbReference type="InterPro" id="IPR013325">
    <property type="entry name" value="RNA_pol_sigma_r2"/>
</dbReference>
<feature type="domain" description="RNA polymerase sigma-70 region 2" evidence="6">
    <location>
        <begin position="33"/>
        <end position="98"/>
    </location>
</feature>
<dbReference type="InterPro" id="IPR013249">
    <property type="entry name" value="RNA_pol_sigma70_r4_t2"/>
</dbReference>
<evidence type="ECO:0000313" key="9">
    <source>
        <dbReference type="EMBL" id="UNM13328.1"/>
    </source>
</evidence>
<keyword evidence="2" id="KW-0805">Transcription regulation</keyword>
<accession>A0ABY3WU64</accession>
<dbReference type="InterPro" id="IPR007627">
    <property type="entry name" value="RNA_pol_sigma70_r2"/>
</dbReference>
<dbReference type="InterPro" id="IPR046531">
    <property type="entry name" value="DUF6596"/>
</dbReference>
<evidence type="ECO:0000259" key="8">
    <source>
        <dbReference type="Pfam" id="PF20239"/>
    </source>
</evidence>
<keyword evidence="10" id="KW-1185">Reference proteome</keyword>
<evidence type="ECO:0000256" key="4">
    <source>
        <dbReference type="ARBA" id="ARBA00023163"/>
    </source>
</evidence>
<name>A0ABY3WU64_9ACTN</name>
<dbReference type="PANTHER" id="PTHR47756:SF2">
    <property type="entry name" value="BLL6612 PROTEIN"/>
    <property type="match status" value="1"/>
</dbReference>
<evidence type="ECO:0000256" key="3">
    <source>
        <dbReference type="ARBA" id="ARBA00023082"/>
    </source>
</evidence>
<protein>
    <submittedName>
        <fullName evidence="9">RNA polymerase sigma factor</fullName>
    </submittedName>
</protein>
<feature type="compositionally biased region" description="Low complexity" evidence="5">
    <location>
        <begin position="8"/>
        <end position="21"/>
    </location>
</feature>
<gene>
    <name evidence="9" type="ORF">J4032_19175</name>
</gene>
<evidence type="ECO:0000259" key="7">
    <source>
        <dbReference type="Pfam" id="PF08281"/>
    </source>
</evidence>
<evidence type="ECO:0000256" key="2">
    <source>
        <dbReference type="ARBA" id="ARBA00023015"/>
    </source>
</evidence>
<dbReference type="SUPFAM" id="SSF88946">
    <property type="entry name" value="Sigma2 domain of RNA polymerase sigma factors"/>
    <property type="match status" value="1"/>
</dbReference>
<dbReference type="Pfam" id="PF08281">
    <property type="entry name" value="Sigma70_r4_2"/>
    <property type="match status" value="1"/>
</dbReference>